<accession>A0ABP9WLQ9</accession>
<evidence type="ECO:0000313" key="3">
    <source>
        <dbReference type="EMBL" id="GAA5524054.1"/>
    </source>
</evidence>
<gene>
    <name evidence="3" type="ORF">Maes01_00606</name>
</gene>
<keyword evidence="2" id="KW-0732">Signal</keyword>
<evidence type="ECO:0000313" key="4">
    <source>
        <dbReference type="Proteomes" id="UP001408594"/>
    </source>
</evidence>
<evidence type="ECO:0008006" key="5">
    <source>
        <dbReference type="Google" id="ProtNLM"/>
    </source>
</evidence>
<name>A0ABP9WLQ9_9GAMM</name>
<feature type="chain" id="PRO_5047402697" description="Transferrin-binding protein B C-lobe/N-lobe beta barrel domain-containing protein" evidence="2">
    <location>
        <begin position="22"/>
        <end position="278"/>
    </location>
</feature>
<evidence type="ECO:0000256" key="2">
    <source>
        <dbReference type="SAM" id="SignalP"/>
    </source>
</evidence>
<organism evidence="3 4">
    <name type="scientific">Microbulbifer aestuariivivens</name>
    <dbReference type="NCBI Taxonomy" id="1908308"/>
    <lineage>
        <taxon>Bacteria</taxon>
        <taxon>Pseudomonadati</taxon>
        <taxon>Pseudomonadota</taxon>
        <taxon>Gammaproteobacteria</taxon>
        <taxon>Cellvibrionales</taxon>
        <taxon>Microbulbiferaceae</taxon>
        <taxon>Microbulbifer</taxon>
    </lineage>
</organism>
<evidence type="ECO:0000256" key="1">
    <source>
        <dbReference type="SAM" id="MobiDB-lite"/>
    </source>
</evidence>
<feature type="compositionally biased region" description="Gly residues" evidence="1">
    <location>
        <begin position="28"/>
        <end position="42"/>
    </location>
</feature>
<protein>
    <recommendedName>
        <fullName evidence="5">Transferrin-binding protein B C-lobe/N-lobe beta barrel domain-containing protein</fullName>
    </recommendedName>
</protein>
<reference evidence="3 4" key="1">
    <citation type="submission" date="2024-02" db="EMBL/GenBank/DDBJ databases">
        <title>Microbulbifer aestuariivivens NBRC 112533.</title>
        <authorList>
            <person name="Ichikawa N."/>
            <person name="Katano-Makiyama Y."/>
            <person name="Hidaka K."/>
        </authorList>
    </citation>
    <scope>NUCLEOTIDE SEQUENCE [LARGE SCALE GENOMIC DNA]</scope>
    <source>
        <strain evidence="3 4">NBRC 112533</strain>
    </source>
</reference>
<sequence length="278" mass="29047">MISKGVLQFVFVGLMALHLGACSGGGDDGSNGDGGSAGGQGNGPTPSQPDPVADQNAEGLWIGETDTGMSINGLVLDDGQMYILYFDPEDEWGENVPIMPGFIHGYTTVNGDEFSATSIKDYAFEANEVFSGSVSAVISEEASLVGEIDYVGGNSVAFSASYDTAYERSPFIGDMEGEFEGTAYIVDGWASASISVESTGAFAGASLNGCEVSGVIYERGSGNVYNAEITFGADPCIMPNETLSGIVYFDSGYFYMAAAHQDQTNAILFLAKRPGLED</sequence>
<feature type="signal peptide" evidence="2">
    <location>
        <begin position="1"/>
        <end position="21"/>
    </location>
</feature>
<dbReference type="EMBL" id="BAABRT010000003">
    <property type="protein sequence ID" value="GAA5524054.1"/>
    <property type="molecule type" value="Genomic_DNA"/>
</dbReference>
<proteinExistence type="predicted"/>
<dbReference type="RefSeq" id="WP_345548717.1">
    <property type="nucleotide sequence ID" value="NZ_BAABRT010000003.1"/>
</dbReference>
<dbReference type="Proteomes" id="UP001408594">
    <property type="component" value="Unassembled WGS sequence"/>
</dbReference>
<comment type="caution">
    <text evidence="3">The sequence shown here is derived from an EMBL/GenBank/DDBJ whole genome shotgun (WGS) entry which is preliminary data.</text>
</comment>
<feature type="region of interest" description="Disordered" evidence="1">
    <location>
        <begin position="28"/>
        <end position="55"/>
    </location>
</feature>
<keyword evidence="4" id="KW-1185">Reference proteome</keyword>